<dbReference type="InterPro" id="IPR017853">
    <property type="entry name" value="GH"/>
</dbReference>
<accession>A0A9D1JRG6</accession>
<dbReference type="InterPro" id="IPR001764">
    <property type="entry name" value="Glyco_hydro_3_N"/>
</dbReference>
<dbReference type="GO" id="GO:0009254">
    <property type="term" value="P:peptidoglycan turnover"/>
    <property type="evidence" value="ECO:0007669"/>
    <property type="project" value="TreeGrafter"/>
</dbReference>
<gene>
    <name evidence="7" type="ORF">IAB46_11845</name>
</gene>
<sequence>MKKSPYDLSEEQMSWVLDTLEGMDTEQKIRQMFCTIAYLDDENYLKGISEGAFGGLMCRTMKKEELIHLTSYIQSRAKIPYFIAGNMEAGMNQCCDTGTRVGCQMAIAATGNVENARKLGQVIGEEANALGMNWAFAPVIDIDMNWRNPITNTRTYGSDADTVAAMGAAYVKEVQKHGIAASIKHFPGDGVDERDQHLVTSINSLDADTWMETYGKVYQASIDAGALTVMAGYIMQPAWSKRLHPSLKDEEILPGALSKELLTDLLRGKLGFNGTIITDSSAMAGLGCAMSRKDALPQCINAGCDMILFAKNMDEDLEYIRTAVRNGVISEQRMNEAVVRILALKAALKLPEKAAEGTLVPSLEKASRFVGCEAHMEISRQVADESIVLVKEEEGVFPITPQRYPRILVYPKESGATDLAFGVESRVEAVVNRLRREGFKVDVYKPSNGFEGVEAPVSQVTDNYDLLIYVANLATKSNQTVVRLEWAQPMGADCPVYIHDLPNIFISLENPYHLADVPRIRTYINTFGSTDEILDALINKMTGRSPFKGKSPSDAFCGMWDTRLQ</sequence>
<proteinExistence type="inferred from homology"/>
<evidence type="ECO:0000256" key="3">
    <source>
        <dbReference type="ARBA" id="ARBA00012663"/>
    </source>
</evidence>
<protein>
    <recommendedName>
        <fullName evidence="3">beta-N-acetylhexosaminidase</fullName>
        <ecNumber evidence="3">3.2.1.52</ecNumber>
    </recommendedName>
</protein>
<name>A0A9D1JRG6_9FIRM</name>
<dbReference type="InterPro" id="IPR036962">
    <property type="entry name" value="Glyco_hydro_3_N_sf"/>
</dbReference>
<evidence type="ECO:0000313" key="8">
    <source>
        <dbReference type="Proteomes" id="UP000823927"/>
    </source>
</evidence>
<evidence type="ECO:0000256" key="2">
    <source>
        <dbReference type="ARBA" id="ARBA00005336"/>
    </source>
</evidence>
<dbReference type="InterPro" id="IPR036881">
    <property type="entry name" value="Glyco_hydro_3_C_sf"/>
</dbReference>
<dbReference type="InterPro" id="IPR050226">
    <property type="entry name" value="NagZ_Beta-hexosaminidase"/>
</dbReference>
<dbReference type="PANTHER" id="PTHR30480">
    <property type="entry name" value="BETA-HEXOSAMINIDASE-RELATED"/>
    <property type="match status" value="1"/>
</dbReference>
<comment type="catalytic activity">
    <reaction evidence="1">
        <text>Hydrolysis of terminal non-reducing N-acetyl-D-hexosamine residues in N-acetyl-beta-D-hexosaminides.</text>
        <dbReference type="EC" id="3.2.1.52"/>
    </reaction>
</comment>
<feature type="domain" description="Glycoside hydrolase family 3 N-terminal" evidence="6">
    <location>
        <begin position="26"/>
        <end position="343"/>
    </location>
</feature>
<evidence type="ECO:0000256" key="1">
    <source>
        <dbReference type="ARBA" id="ARBA00001231"/>
    </source>
</evidence>
<comment type="similarity">
    <text evidence="2">Belongs to the glycosyl hydrolase 3 family.</text>
</comment>
<evidence type="ECO:0000313" key="7">
    <source>
        <dbReference type="EMBL" id="HIS48222.1"/>
    </source>
</evidence>
<dbReference type="PROSITE" id="PS00775">
    <property type="entry name" value="GLYCOSYL_HYDROL_F3"/>
    <property type="match status" value="1"/>
</dbReference>
<organism evidence="7 8">
    <name type="scientific">Candidatus Scybalocola faecigallinarum</name>
    <dbReference type="NCBI Taxonomy" id="2840941"/>
    <lineage>
        <taxon>Bacteria</taxon>
        <taxon>Bacillati</taxon>
        <taxon>Bacillota</taxon>
        <taxon>Clostridia</taxon>
        <taxon>Lachnospirales</taxon>
        <taxon>Lachnospiraceae</taxon>
        <taxon>Lachnospiraceae incertae sedis</taxon>
        <taxon>Candidatus Scybalocola (ex Gilroy et al. 2021)</taxon>
    </lineage>
</organism>
<dbReference type="PANTHER" id="PTHR30480:SF13">
    <property type="entry name" value="BETA-HEXOSAMINIDASE"/>
    <property type="match status" value="1"/>
</dbReference>
<dbReference type="AlphaFoldDB" id="A0A9D1JRG6"/>
<evidence type="ECO:0000256" key="5">
    <source>
        <dbReference type="ARBA" id="ARBA00023295"/>
    </source>
</evidence>
<dbReference type="SUPFAM" id="SSF51445">
    <property type="entry name" value="(Trans)glycosidases"/>
    <property type="match status" value="1"/>
</dbReference>
<keyword evidence="5" id="KW-0326">Glycosidase</keyword>
<evidence type="ECO:0000256" key="4">
    <source>
        <dbReference type="ARBA" id="ARBA00022801"/>
    </source>
</evidence>
<dbReference type="InterPro" id="IPR019800">
    <property type="entry name" value="Glyco_hydro_3_AS"/>
</dbReference>
<evidence type="ECO:0000259" key="6">
    <source>
        <dbReference type="Pfam" id="PF00933"/>
    </source>
</evidence>
<dbReference type="EC" id="3.2.1.52" evidence="3"/>
<dbReference type="Pfam" id="PF00933">
    <property type="entry name" value="Glyco_hydro_3"/>
    <property type="match status" value="1"/>
</dbReference>
<dbReference type="Gene3D" id="3.20.20.300">
    <property type="entry name" value="Glycoside hydrolase, family 3, N-terminal domain"/>
    <property type="match status" value="1"/>
</dbReference>
<comment type="caution">
    <text evidence="7">The sequence shown here is derived from an EMBL/GenBank/DDBJ whole genome shotgun (WGS) entry which is preliminary data.</text>
</comment>
<dbReference type="EMBL" id="DVIT01000046">
    <property type="protein sequence ID" value="HIS48222.1"/>
    <property type="molecule type" value="Genomic_DNA"/>
</dbReference>
<dbReference type="Proteomes" id="UP000823927">
    <property type="component" value="Unassembled WGS sequence"/>
</dbReference>
<dbReference type="Gene3D" id="3.40.50.1700">
    <property type="entry name" value="Glycoside hydrolase family 3 C-terminal domain"/>
    <property type="match status" value="1"/>
</dbReference>
<keyword evidence="4 7" id="KW-0378">Hydrolase</keyword>
<dbReference type="GO" id="GO:0004563">
    <property type="term" value="F:beta-N-acetylhexosaminidase activity"/>
    <property type="evidence" value="ECO:0007669"/>
    <property type="project" value="UniProtKB-EC"/>
</dbReference>
<reference evidence="7" key="1">
    <citation type="submission" date="2020-10" db="EMBL/GenBank/DDBJ databases">
        <authorList>
            <person name="Gilroy R."/>
        </authorList>
    </citation>
    <scope>NUCLEOTIDE SEQUENCE</scope>
    <source>
        <strain evidence="7">CHK178-757</strain>
    </source>
</reference>
<dbReference type="GO" id="GO:0005975">
    <property type="term" value="P:carbohydrate metabolic process"/>
    <property type="evidence" value="ECO:0007669"/>
    <property type="project" value="InterPro"/>
</dbReference>
<reference evidence="7" key="2">
    <citation type="journal article" date="2021" name="PeerJ">
        <title>Extensive microbial diversity within the chicken gut microbiome revealed by metagenomics and culture.</title>
        <authorList>
            <person name="Gilroy R."/>
            <person name="Ravi A."/>
            <person name="Getino M."/>
            <person name="Pursley I."/>
            <person name="Horton D.L."/>
            <person name="Alikhan N.F."/>
            <person name="Baker D."/>
            <person name="Gharbi K."/>
            <person name="Hall N."/>
            <person name="Watson M."/>
            <person name="Adriaenssens E.M."/>
            <person name="Foster-Nyarko E."/>
            <person name="Jarju S."/>
            <person name="Secka A."/>
            <person name="Antonio M."/>
            <person name="Oren A."/>
            <person name="Chaudhuri R.R."/>
            <person name="La Ragione R."/>
            <person name="Hildebrand F."/>
            <person name="Pallen M.J."/>
        </authorList>
    </citation>
    <scope>NUCLEOTIDE SEQUENCE</scope>
    <source>
        <strain evidence="7">CHK178-757</strain>
    </source>
</reference>